<dbReference type="EMBL" id="UGLC01000002">
    <property type="protein sequence ID" value="STT53328.1"/>
    <property type="molecule type" value="Genomic_DNA"/>
</dbReference>
<accession>A0A377WJF9</accession>
<dbReference type="AlphaFoldDB" id="A0A377WJF9"/>
<reference evidence="1 2" key="1">
    <citation type="submission" date="2018-06" db="EMBL/GenBank/DDBJ databases">
        <authorList>
            <consortium name="Pathogen Informatics"/>
            <person name="Doyle S."/>
        </authorList>
    </citation>
    <scope>NUCLEOTIDE SEQUENCE [LARGE SCALE GENOMIC DNA]</scope>
    <source>
        <strain evidence="1 2">NCTC8849</strain>
    </source>
</reference>
<name>A0A377WJF9_KLEPN</name>
<evidence type="ECO:0000313" key="1">
    <source>
        <dbReference type="EMBL" id="STT53328.1"/>
    </source>
</evidence>
<proteinExistence type="predicted"/>
<organism evidence="1 2">
    <name type="scientific">Klebsiella pneumoniae</name>
    <dbReference type="NCBI Taxonomy" id="573"/>
    <lineage>
        <taxon>Bacteria</taxon>
        <taxon>Pseudomonadati</taxon>
        <taxon>Pseudomonadota</taxon>
        <taxon>Gammaproteobacteria</taxon>
        <taxon>Enterobacterales</taxon>
        <taxon>Enterobacteriaceae</taxon>
        <taxon>Klebsiella/Raoultella group</taxon>
        <taxon>Klebsiella</taxon>
        <taxon>Klebsiella pneumoniae complex</taxon>
    </lineage>
</organism>
<sequence>MGIFADIARTGDPVFRTIFRNGLGDGQNMRFVEVVARRAAAMARGAEFYRMLRITDFRLQHVVLSSQLGDVNQITLLRRLPRTFIDCHCLILLVQMLKS</sequence>
<protein>
    <submittedName>
        <fullName evidence="1">Uncharacterized protein</fullName>
    </submittedName>
</protein>
<dbReference type="Proteomes" id="UP000254799">
    <property type="component" value="Unassembled WGS sequence"/>
</dbReference>
<evidence type="ECO:0000313" key="2">
    <source>
        <dbReference type="Proteomes" id="UP000254799"/>
    </source>
</evidence>
<gene>
    <name evidence="1" type="ORF">NCTC8849_01892</name>
</gene>